<name>A0A4Q4M8B8_ALTAL</name>
<gene>
    <name evidence="3" type="ORF">AA0117_g13511</name>
</gene>
<comment type="caution">
    <text evidence="3">The sequence shown here is derived from an EMBL/GenBank/DDBJ whole genome shotgun (WGS) entry which is preliminary data.</text>
</comment>
<dbReference type="PANTHER" id="PTHR15696">
    <property type="entry name" value="SMG-7 SUPPRESSOR WITH MORPHOLOGICAL EFFECT ON GENITALIA PROTEIN 7"/>
    <property type="match status" value="1"/>
</dbReference>
<feature type="non-terminal residue" evidence="3">
    <location>
        <position position="360"/>
    </location>
</feature>
<evidence type="ECO:0000259" key="2">
    <source>
        <dbReference type="Pfam" id="PF10373"/>
    </source>
</evidence>
<feature type="region of interest" description="Disordered" evidence="1">
    <location>
        <begin position="330"/>
        <end position="360"/>
    </location>
</feature>
<feature type="compositionally biased region" description="Polar residues" evidence="1">
    <location>
        <begin position="330"/>
        <end position="340"/>
    </location>
</feature>
<reference evidence="4" key="1">
    <citation type="journal article" date="2019" name="bioRxiv">
        <title>Genomics, evolutionary history and diagnostics of the Alternaria alternata species group including apple and Asian pear pathotypes.</title>
        <authorList>
            <person name="Armitage A.D."/>
            <person name="Cockerton H.M."/>
            <person name="Sreenivasaprasad S."/>
            <person name="Woodhall J.W."/>
            <person name="Lane C.R."/>
            <person name="Harrison R.J."/>
            <person name="Clarkson J.P."/>
        </authorList>
    </citation>
    <scope>NUCLEOTIDE SEQUENCE [LARGE SCALE GENOMIC DNA]</scope>
    <source>
        <strain evidence="4">FERA 1177</strain>
    </source>
</reference>
<dbReference type="PANTHER" id="PTHR15696:SF0">
    <property type="entry name" value="TELOMERASE-BINDING PROTEIN EST1A"/>
    <property type="match status" value="1"/>
</dbReference>
<evidence type="ECO:0000313" key="4">
    <source>
        <dbReference type="Proteomes" id="UP000291422"/>
    </source>
</evidence>
<dbReference type="VEuPathDB" id="FungiDB:CC77DRAFT_1027166"/>
<dbReference type="InterPro" id="IPR018834">
    <property type="entry name" value="DNA/RNA-bd_Est1-type"/>
</dbReference>
<evidence type="ECO:0000256" key="1">
    <source>
        <dbReference type="SAM" id="MobiDB-lite"/>
    </source>
</evidence>
<dbReference type="InterPro" id="IPR045153">
    <property type="entry name" value="Est1/Ebs1-like"/>
</dbReference>
<feature type="non-terminal residue" evidence="3">
    <location>
        <position position="1"/>
    </location>
</feature>
<dbReference type="GO" id="GO:0042162">
    <property type="term" value="F:telomeric DNA binding"/>
    <property type="evidence" value="ECO:0007669"/>
    <property type="project" value="TreeGrafter"/>
</dbReference>
<organism evidence="3 4">
    <name type="scientific">Alternaria alternata</name>
    <name type="common">Alternaria rot fungus</name>
    <name type="synonym">Torula alternata</name>
    <dbReference type="NCBI Taxonomy" id="5599"/>
    <lineage>
        <taxon>Eukaryota</taxon>
        <taxon>Fungi</taxon>
        <taxon>Dikarya</taxon>
        <taxon>Ascomycota</taxon>
        <taxon>Pezizomycotina</taxon>
        <taxon>Dothideomycetes</taxon>
        <taxon>Pleosporomycetidae</taxon>
        <taxon>Pleosporales</taxon>
        <taxon>Pleosporineae</taxon>
        <taxon>Pleosporaceae</taxon>
        <taxon>Alternaria</taxon>
        <taxon>Alternaria sect. Alternaria</taxon>
        <taxon>Alternaria alternata complex</taxon>
    </lineage>
</organism>
<accession>A0A4Q4M8B8</accession>
<dbReference type="AlphaFoldDB" id="A0A4Q4M8B8"/>
<dbReference type="Proteomes" id="UP000291422">
    <property type="component" value="Unassembled WGS sequence"/>
</dbReference>
<evidence type="ECO:0000313" key="3">
    <source>
        <dbReference type="EMBL" id="RYN45636.1"/>
    </source>
</evidence>
<proteinExistence type="predicted"/>
<dbReference type="Gene3D" id="1.25.40.10">
    <property type="entry name" value="Tetratricopeptide repeat domain"/>
    <property type="match status" value="1"/>
</dbReference>
<dbReference type="GO" id="GO:0005697">
    <property type="term" value="C:telomerase holoenzyme complex"/>
    <property type="evidence" value="ECO:0007669"/>
    <property type="project" value="TreeGrafter"/>
</dbReference>
<feature type="domain" description="DNA/RNA-binding" evidence="2">
    <location>
        <begin position="36"/>
        <end position="125"/>
    </location>
</feature>
<dbReference type="Pfam" id="PF10373">
    <property type="entry name" value="EST1_DNA_bind"/>
    <property type="match status" value="1"/>
</dbReference>
<dbReference type="GO" id="GO:0070034">
    <property type="term" value="F:telomerase RNA binding"/>
    <property type="evidence" value="ECO:0007669"/>
    <property type="project" value="TreeGrafter"/>
</dbReference>
<protein>
    <recommendedName>
        <fullName evidence="2">DNA/RNA-binding domain-containing protein</fullName>
    </recommendedName>
</protein>
<sequence>PAFEDTWIECLGDLGRYRMAIEDEDVRHRETWAGVARSWYTKAADKNPTVGRLYHHMAILARPNAMQQMYYYSRSLTSAKPFQSARDSILNLFDPIFGRAVAAPTNVSPDDTSFIKAHGFQFEKTRPLKDQQENENALTVGFLSAKPDFIGNLDNQIGRVTAQWKEQGVYIAVTNIAGWFEYGLEESTFRQIFLHQISSKQQDSGQSDFGSKPRSASAADQPNSKPKLNEEEILKALEGYQEEDEKVEPWAKGGMIPHAISITYETFALVLRRIGDKNVLPHVHVMLAFLLSIVPEEPISEKLISDLMEDAPWTELVEFLNTLVKTENQIQSQTQSSTPDIDTLFASSPFPAEGERKDEP</sequence>
<dbReference type="EMBL" id="PDXD01000494">
    <property type="protein sequence ID" value="RYN45636.1"/>
    <property type="molecule type" value="Genomic_DNA"/>
</dbReference>
<dbReference type="GO" id="GO:0000184">
    <property type="term" value="P:nuclear-transcribed mRNA catabolic process, nonsense-mediated decay"/>
    <property type="evidence" value="ECO:0007669"/>
    <property type="project" value="TreeGrafter"/>
</dbReference>
<feature type="region of interest" description="Disordered" evidence="1">
    <location>
        <begin position="202"/>
        <end position="228"/>
    </location>
</feature>
<dbReference type="SUPFAM" id="SSF48452">
    <property type="entry name" value="TPR-like"/>
    <property type="match status" value="1"/>
</dbReference>
<dbReference type="InterPro" id="IPR011990">
    <property type="entry name" value="TPR-like_helical_dom_sf"/>
</dbReference>